<evidence type="ECO:0000256" key="2">
    <source>
        <dbReference type="ARBA" id="ARBA00006602"/>
    </source>
</evidence>
<name>A0ABU9RN29_9BURK</name>
<evidence type="ECO:0000256" key="7">
    <source>
        <dbReference type="ARBA" id="ARBA00023225"/>
    </source>
</evidence>
<evidence type="ECO:0000256" key="6">
    <source>
        <dbReference type="ARBA" id="ARBA00022927"/>
    </source>
</evidence>
<dbReference type="EMBL" id="JAYMRV010000002">
    <property type="protein sequence ID" value="MEM5421252.1"/>
    <property type="molecule type" value="Genomic_DNA"/>
</dbReference>
<comment type="caution">
    <text evidence="9">The sequence shown here is derived from an EMBL/GenBank/DDBJ whole genome shotgun (WGS) entry which is preliminary data.</text>
</comment>
<comment type="function">
    <text evidence="1">Needed for flagellar regrowth and assembly.</text>
</comment>
<proteinExistence type="inferred from homology"/>
<comment type="similarity">
    <text evidence="2">Belongs to the FliH family.</text>
</comment>
<evidence type="ECO:0000313" key="10">
    <source>
        <dbReference type="Proteomes" id="UP001489897"/>
    </source>
</evidence>
<reference evidence="9 10" key="1">
    <citation type="submission" date="2024-01" db="EMBL/GenBank/DDBJ databases">
        <title>The diversity of rhizobia nodulating Mimosa spp. in eleven states of Brazil covering several biomes is determined by host plant, location, and edaphic factors.</title>
        <authorList>
            <person name="Rouws L."/>
            <person name="Barauna A."/>
            <person name="Beukes C."/>
            <person name="De Faria S.M."/>
            <person name="Gross E."/>
            <person name="Dos Reis Junior F.B."/>
            <person name="Simon M."/>
            <person name="Maluk M."/>
            <person name="Odee D.W."/>
            <person name="Kenicer G."/>
            <person name="Young J.P.W."/>
            <person name="Reis V.M."/>
            <person name="Zilli J."/>
            <person name="James E.K."/>
        </authorList>
    </citation>
    <scope>NUCLEOTIDE SEQUENCE [LARGE SCALE GENOMIC DNA]</scope>
    <source>
        <strain evidence="9 10">JPY167</strain>
    </source>
</reference>
<protein>
    <recommendedName>
        <fullName evidence="3">Flagellar assembly protein FliH</fullName>
    </recommendedName>
</protein>
<dbReference type="Proteomes" id="UP001489897">
    <property type="component" value="Unassembled WGS sequence"/>
</dbReference>
<evidence type="ECO:0000313" key="9">
    <source>
        <dbReference type="EMBL" id="MEM5421252.1"/>
    </source>
</evidence>
<dbReference type="InterPro" id="IPR018035">
    <property type="entry name" value="Flagellar_FliH/T3SS_HrpE"/>
</dbReference>
<keyword evidence="6" id="KW-0653">Protein transport</keyword>
<evidence type="ECO:0000256" key="3">
    <source>
        <dbReference type="ARBA" id="ARBA00016507"/>
    </source>
</evidence>
<evidence type="ECO:0000256" key="1">
    <source>
        <dbReference type="ARBA" id="ARBA00003041"/>
    </source>
</evidence>
<dbReference type="InterPro" id="IPR051472">
    <property type="entry name" value="T3SS_Stator/FliH"/>
</dbReference>
<sequence>MSAPSRHVASVLRQPTLLAQARVPGLATAPADPLLQPQPGAEAAAPDAGTAAAANAANVAAIDAAAREAEIERRAAQLADALLRERRDAVLAAAHEEGYARGAESAREAVQREWSALAVRAQTTLDELRATMTRQSEASAELALQLTFAALGKLLGTALVSRDGVQGAIAQALAQADAQRVIAIRVAPQDLALLGGTAQASGLLSGLPRDVTIEADERVTLGGCLVETTHGTLDARIETQLDMLLQVLRDARAVSSASSATAAASAR</sequence>
<evidence type="ECO:0000259" key="8">
    <source>
        <dbReference type="Pfam" id="PF02108"/>
    </source>
</evidence>
<keyword evidence="4" id="KW-0813">Transport</keyword>
<keyword evidence="5" id="KW-1005">Bacterial flagellum biogenesis</keyword>
<evidence type="ECO:0000256" key="4">
    <source>
        <dbReference type="ARBA" id="ARBA00022448"/>
    </source>
</evidence>
<organism evidence="9 10">
    <name type="scientific">Paraburkholderia ferrariae</name>
    <dbReference type="NCBI Taxonomy" id="386056"/>
    <lineage>
        <taxon>Bacteria</taxon>
        <taxon>Pseudomonadati</taxon>
        <taxon>Pseudomonadota</taxon>
        <taxon>Betaproteobacteria</taxon>
        <taxon>Burkholderiales</taxon>
        <taxon>Burkholderiaceae</taxon>
        <taxon>Paraburkholderia</taxon>
    </lineage>
</organism>
<accession>A0ABU9RN29</accession>
<dbReference type="PANTHER" id="PTHR34982">
    <property type="entry name" value="YOP PROTEINS TRANSLOCATION PROTEIN L"/>
    <property type="match status" value="1"/>
</dbReference>
<evidence type="ECO:0000256" key="5">
    <source>
        <dbReference type="ARBA" id="ARBA00022795"/>
    </source>
</evidence>
<keyword evidence="7" id="KW-1006">Bacterial flagellum protein export</keyword>
<feature type="domain" description="Flagellar assembly protein FliH/Type III secretion system HrpE" evidence="8">
    <location>
        <begin position="120"/>
        <end position="242"/>
    </location>
</feature>
<keyword evidence="10" id="KW-1185">Reference proteome</keyword>
<dbReference type="RefSeq" id="WP_342946572.1">
    <property type="nucleotide sequence ID" value="NZ_JAYMRV010000002.1"/>
</dbReference>
<dbReference type="PANTHER" id="PTHR34982:SF1">
    <property type="entry name" value="FLAGELLAR ASSEMBLY PROTEIN FLIH"/>
    <property type="match status" value="1"/>
</dbReference>
<gene>
    <name evidence="9" type="ORF">VSR73_09295</name>
</gene>
<dbReference type="Pfam" id="PF02108">
    <property type="entry name" value="FliH"/>
    <property type="match status" value="1"/>
</dbReference>